<gene>
    <name evidence="1" type="ORF">OCBIM_22010915mg</name>
</gene>
<protein>
    <submittedName>
        <fullName evidence="1">Uncharacterized protein</fullName>
    </submittedName>
</protein>
<dbReference type="AlphaFoldDB" id="A0A0L8HMW4"/>
<dbReference type="EMBL" id="KQ417725">
    <property type="protein sequence ID" value="KOF90571.1"/>
    <property type="molecule type" value="Genomic_DNA"/>
</dbReference>
<sequence>MYSIFQIGNLYVLTIPEGKEFISIKVSWWDCLRGPQLEQRQHFLSGLQVQHRRDRLRGPQLEQRQHFLRGLQVQHRRDRLRGPQLEQRQHFLSGLKVQHRQV</sequence>
<reference evidence="1" key="1">
    <citation type="submission" date="2015-07" db="EMBL/GenBank/DDBJ databases">
        <title>MeaNS - Measles Nucleotide Surveillance Program.</title>
        <authorList>
            <person name="Tran T."/>
            <person name="Druce J."/>
        </authorList>
    </citation>
    <scope>NUCLEOTIDE SEQUENCE</scope>
    <source>
        <strain evidence="1">UCB-OBI-ISO-001</strain>
        <tissue evidence="1">Gonad</tissue>
    </source>
</reference>
<evidence type="ECO:0000313" key="1">
    <source>
        <dbReference type="EMBL" id="KOF90571.1"/>
    </source>
</evidence>
<organism evidence="1">
    <name type="scientific">Octopus bimaculoides</name>
    <name type="common">California two-spotted octopus</name>
    <dbReference type="NCBI Taxonomy" id="37653"/>
    <lineage>
        <taxon>Eukaryota</taxon>
        <taxon>Metazoa</taxon>
        <taxon>Spiralia</taxon>
        <taxon>Lophotrochozoa</taxon>
        <taxon>Mollusca</taxon>
        <taxon>Cephalopoda</taxon>
        <taxon>Coleoidea</taxon>
        <taxon>Octopodiformes</taxon>
        <taxon>Octopoda</taxon>
        <taxon>Incirrata</taxon>
        <taxon>Octopodidae</taxon>
        <taxon>Octopus</taxon>
    </lineage>
</organism>
<name>A0A0L8HMW4_OCTBM</name>
<accession>A0A0L8HMW4</accession>
<proteinExistence type="predicted"/>